<keyword evidence="1" id="KW-0678">Repressor</keyword>
<dbReference type="SUPFAM" id="SSF48498">
    <property type="entry name" value="Tetracyclin repressor-like, C-terminal domain"/>
    <property type="match status" value="1"/>
</dbReference>
<dbReference type="Gene3D" id="1.10.357.10">
    <property type="entry name" value="Tetracycline Repressor, domain 2"/>
    <property type="match status" value="1"/>
</dbReference>
<gene>
    <name evidence="5" type="ORF">AV649_07430</name>
</gene>
<name>A0A163J659_9BACI</name>
<dbReference type="Gene3D" id="1.10.10.60">
    <property type="entry name" value="Homeodomain-like"/>
    <property type="match status" value="1"/>
</dbReference>
<protein>
    <submittedName>
        <fullName evidence="5">TetR family transcriptional regulator</fullName>
    </submittedName>
</protein>
<keyword evidence="2 3" id="KW-0238">DNA-binding</keyword>
<dbReference type="SUPFAM" id="SSF46689">
    <property type="entry name" value="Homeodomain-like"/>
    <property type="match status" value="1"/>
</dbReference>
<sequence>MTAMTGKEPDRREEIMKVALELFAKKGYHRTKISDMVNRAGVAQGTFYWYFKSKAAIATEIIQSGEERLLEVVSKGYRQVPGTVQDAVSASRSLFNELFQFSKDNRHLMELLLKGMDTEETVKEAVLKARRRLEEGFRQNITRAMELGILPVNDPTLQAALLTSLLEGMLERWLFSEHSDLTGKTADEMARELVRFEFFGLLGI</sequence>
<feature type="domain" description="HTH tetR-type" evidence="4">
    <location>
        <begin position="9"/>
        <end position="69"/>
    </location>
</feature>
<evidence type="ECO:0000256" key="1">
    <source>
        <dbReference type="ARBA" id="ARBA00022491"/>
    </source>
</evidence>
<dbReference type="PRINTS" id="PR00455">
    <property type="entry name" value="HTHTETR"/>
</dbReference>
<evidence type="ECO:0000313" key="6">
    <source>
        <dbReference type="Proteomes" id="UP000076510"/>
    </source>
</evidence>
<dbReference type="InterPro" id="IPR036271">
    <property type="entry name" value="Tet_transcr_reg_TetR-rel_C_sf"/>
</dbReference>
<accession>A0A163J659</accession>
<organism evidence="5 6">
    <name type="scientific">Rossellomorea marisflavi</name>
    <dbReference type="NCBI Taxonomy" id="189381"/>
    <lineage>
        <taxon>Bacteria</taxon>
        <taxon>Bacillati</taxon>
        <taxon>Bacillota</taxon>
        <taxon>Bacilli</taxon>
        <taxon>Bacillales</taxon>
        <taxon>Bacillaceae</taxon>
        <taxon>Rossellomorea</taxon>
    </lineage>
</organism>
<dbReference type="PROSITE" id="PS50977">
    <property type="entry name" value="HTH_TETR_2"/>
    <property type="match status" value="1"/>
</dbReference>
<dbReference type="GO" id="GO:0003677">
    <property type="term" value="F:DNA binding"/>
    <property type="evidence" value="ECO:0007669"/>
    <property type="project" value="UniProtKB-UniRule"/>
</dbReference>
<dbReference type="InterPro" id="IPR009057">
    <property type="entry name" value="Homeodomain-like_sf"/>
</dbReference>
<evidence type="ECO:0000313" key="5">
    <source>
        <dbReference type="EMBL" id="KZE44451.1"/>
    </source>
</evidence>
<dbReference type="PANTHER" id="PTHR43479:SF11">
    <property type="entry name" value="ACREF_ENVCD OPERON REPRESSOR-RELATED"/>
    <property type="match status" value="1"/>
</dbReference>
<dbReference type="AlphaFoldDB" id="A0A163J659"/>
<dbReference type="InterPro" id="IPR001647">
    <property type="entry name" value="HTH_TetR"/>
</dbReference>
<dbReference type="Proteomes" id="UP000076510">
    <property type="component" value="Unassembled WGS sequence"/>
</dbReference>
<reference evidence="6" key="1">
    <citation type="submission" date="2016-01" db="EMBL/GenBank/DDBJ databases">
        <title>Whole genome sequencing of Bhargavaea cecembensis T14.</title>
        <authorList>
            <person name="Hong K.W."/>
        </authorList>
    </citation>
    <scope>NUCLEOTIDE SEQUENCE [LARGE SCALE GENOMIC DNA]</scope>
    <source>
        <strain evidence="6">M19</strain>
    </source>
</reference>
<evidence type="ECO:0000259" key="4">
    <source>
        <dbReference type="PROSITE" id="PS50977"/>
    </source>
</evidence>
<dbReference type="Pfam" id="PF00440">
    <property type="entry name" value="TetR_N"/>
    <property type="match status" value="1"/>
</dbReference>
<dbReference type="EMBL" id="LQQY01000043">
    <property type="protein sequence ID" value="KZE44451.1"/>
    <property type="molecule type" value="Genomic_DNA"/>
</dbReference>
<proteinExistence type="predicted"/>
<comment type="caution">
    <text evidence="5">The sequence shown here is derived from an EMBL/GenBank/DDBJ whole genome shotgun (WGS) entry which is preliminary data.</text>
</comment>
<feature type="DNA-binding region" description="H-T-H motif" evidence="3">
    <location>
        <begin position="32"/>
        <end position="51"/>
    </location>
</feature>
<evidence type="ECO:0000256" key="2">
    <source>
        <dbReference type="ARBA" id="ARBA00023125"/>
    </source>
</evidence>
<dbReference type="InterPro" id="IPR050624">
    <property type="entry name" value="HTH-type_Tx_Regulator"/>
</dbReference>
<dbReference type="PANTHER" id="PTHR43479">
    <property type="entry name" value="ACREF/ENVCD OPERON REPRESSOR-RELATED"/>
    <property type="match status" value="1"/>
</dbReference>
<evidence type="ECO:0000256" key="3">
    <source>
        <dbReference type="PROSITE-ProRule" id="PRU00335"/>
    </source>
</evidence>